<dbReference type="PRINTS" id="PR01438">
    <property type="entry name" value="UNVRSLSTRESS"/>
</dbReference>
<dbReference type="InterPro" id="IPR006015">
    <property type="entry name" value="Universal_stress_UspA"/>
</dbReference>
<gene>
    <name evidence="3" type="ORF">KUV50_12595</name>
</gene>
<dbReference type="EMBL" id="JAHVHU010000011">
    <property type="protein sequence ID" value="MBY5958982.1"/>
    <property type="molecule type" value="Genomic_DNA"/>
</dbReference>
<dbReference type="PANTHER" id="PTHR46268">
    <property type="entry name" value="STRESS RESPONSE PROTEIN NHAX"/>
    <property type="match status" value="1"/>
</dbReference>
<dbReference type="InterPro" id="IPR014729">
    <property type="entry name" value="Rossmann-like_a/b/a_fold"/>
</dbReference>
<evidence type="ECO:0000256" key="1">
    <source>
        <dbReference type="ARBA" id="ARBA00008791"/>
    </source>
</evidence>
<dbReference type="RefSeq" id="WP_222580519.1">
    <property type="nucleotide sequence ID" value="NZ_JAHVHU010000011.1"/>
</dbReference>
<accession>A0A953I0E1</accession>
<evidence type="ECO:0000313" key="3">
    <source>
        <dbReference type="EMBL" id="MBY5958982.1"/>
    </source>
</evidence>
<dbReference type="Gene3D" id="3.40.50.620">
    <property type="entry name" value="HUPs"/>
    <property type="match status" value="2"/>
</dbReference>
<comment type="caution">
    <text evidence="3">The sequence shown here is derived from an EMBL/GenBank/DDBJ whole genome shotgun (WGS) entry which is preliminary data.</text>
</comment>
<comment type="similarity">
    <text evidence="1">Belongs to the universal stress protein A family.</text>
</comment>
<organism evidence="3 4">
    <name type="scientific">Membranihabitans marinus</name>
    <dbReference type="NCBI Taxonomy" id="1227546"/>
    <lineage>
        <taxon>Bacteria</taxon>
        <taxon>Pseudomonadati</taxon>
        <taxon>Bacteroidota</taxon>
        <taxon>Saprospiria</taxon>
        <taxon>Saprospirales</taxon>
        <taxon>Saprospiraceae</taxon>
        <taxon>Membranihabitans</taxon>
    </lineage>
</organism>
<evidence type="ECO:0000313" key="4">
    <source>
        <dbReference type="Proteomes" id="UP000753961"/>
    </source>
</evidence>
<name>A0A953I0E1_9BACT</name>
<evidence type="ECO:0000259" key="2">
    <source>
        <dbReference type="Pfam" id="PF00582"/>
    </source>
</evidence>
<dbReference type="AlphaFoldDB" id="A0A953I0E1"/>
<keyword evidence="4" id="KW-1185">Reference proteome</keyword>
<feature type="domain" description="UspA" evidence="2">
    <location>
        <begin position="153"/>
        <end position="274"/>
    </location>
</feature>
<dbReference type="PANTHER" id="PTHR46268:SF6">
    <property type="entry name" value="UNIVERSAL STRESS PROTEIN UP12"/>
    <property type="match status" value="1"/>
</dbReference>
<dbReference type="Proteomes" id="UP000753961">
    <property type="component" value="Unassembled WGS sequence"/>
</dbReference>
<protein>
    <submittedName>
        <fullName evidence="3">Universal stress protein</fullName>
    </submittedName>
</protein>
<sequence length="283" mass="31525">MKTIIHPTDFSENALRALDYAIEFSVRYGAELIVLHISDLPTAMNSNSSSTSYTEMENERRASITEQLKKYVANPIKNTPDPIKIDFKVVFNSTIIDGILETINRSEADLVVVGTKGRSKLRELIVGSTTKALISKAFCPVLAVPSEAEFKGFEHIIYASDFNPNDLEVIHRTTDVAQKHDAAVSVLHISKEEPGKDSDAAAFKQWLTEVVQYPKIKFEALVSEQVPPALAGYVSENDADLVVFFEKENSFIRGIFHRGTVKHFVDHAATVPLMSFNSHSIRK</sequence>
<dbReference type="Pfam" id="PF00582">
    <property type="entry name" value="Usp"/>
    <property type="match status" value="2"/>
</dbReference>
<dbReference type="CDD" id="cd00293">
    <property type="entry name" value="USP-like"/>
    <property type="match status" value="1"/>
</dbReference>
<dbReference type="SUPFAM" id="SSF52402">
    <property type="entry name" value="Adenine nucleotide alpha hydrolases-like"/>
    <property type="match status" value="2"/>
</dbReference>
<dbReference type="InterPro" id="IPR006016">
    <property type="entry name" value="UspA"/>
</dbReference>
<proteinExistence type="inferred from homology"/>
<reference evidence="3" key="1">
    <citation type="submission" date="2021-06" db="EMBL/GenBank/DDBJ databases">
        <title>44 bacteria genomes isolated from Dapeng, Shenzhen.</title>
        <authorList>
            <person name="Zheng W."/>
            <person name="Yu S."/>
            <person name="Huang Y."/>
        </authorList>
    </citation>
    <scope>NUCLEOTIDE SEQUENCE</scope>
    <source>
        <strain evidence="3">DP5N28-2</strain>
    </source>
</reference>
<feature type="domain" description="UspA" evidence="2">
    <location>
        <begin position="1"/>
        <end position="145"/>
    </location>
</feature>